<dbReference type="Proteomes" id="UP000288725">
    <property type="component" value="Chromosome 5"/>
</dbReference>
<evidence type="ECO:0000313" key="2">
    <source>
        <dbReference type="Proteomes" id="UP000288725"/>
    </source>
</evidence>
<evidence type="ECO:0000313" key="1">
    <source>
        <dbReference type="EMBL" id="RXG48455.1"/>
    </source>
</evidence>
<name>A0A444S4Z9_VERDA</name>
<dbReference type="AlphaFoldDB" id="A0A444S4Z9"/>
<proteinExistence type="predicted"/>
<comment type="caution">
    <text evidence="1">The sequence shown here is derived from an EMBL/GenBank/DDBJ whole genome shotgun (WGS) entry which is preliminary data.</text>
</comment>
<dbReference type="EMBL" id="RSDZ01000026">
    <property type="protein sequence ID" value="RXG48455.1"/>
    <property type="molecule type" value="Genomic_DNA"/>
</dbReference>
<organism evidence="1 2">
    <name type="scientific">Verticillium dahliae</name>
    <name type="common">Verticillium wilt</name>
    <dbReference type="NCBI Taxonomy" id="27337"/>
    <lineage>
        <taxon>Eukaryota</taxon>
        <taxon>Fungi</taxon>
        <taxon>Dikarya</taxon>
        <taxon>Ascomycota</taxon>
        <taxon>Pezizomycotina</taxon>
        <taxon>Sordariomycetes</taxon>
        <taxon>Hypocreomycetidae</taxon>
        <taxon>Glomerellales</taxon>
        <taxon>Plectosphaerellaceae</taxon>
        <taxon>Verticillium</taxon>
    </lineage>
</organism>
<reference evidence="1 2" key="1">
    <citation type="submission" date="2018-12" db="EMBL/GenBank/DDBJ databases">
        <title>Genome of Verticillium dahliae isolate Getta Getta.</title>
        <authorList>
            <person name="Gardiner D.M."/>
        </authorList>
    </citation>
    <scope>NUCLEOTIDE SEQUENCE [LARGE SCALE GENOMIC DNA]</scope>
    <source>
        <strain evidence="1 2">Getta Getta</strain>
    </source>
</reference>
<sequence length="83" mass="9535">MEQADVPKTSIRIKPRARLSREATIMGHGRDLYPINLLAIQLVGSGHPDGKLRQMVICNFLRATQENRMGHRRSLLRRAIRFT</sequence>
<protein>
    <submittedName>
        <fullName evidence="1">Uncharacterized protein</fullName>
    </submittedName>
</protein>
<accession>A0A444S4Z9</accession>
<gene>
    <name evidence="1" type="ORF">VDGE_30651</name>
</gene>